<feature type="region of interest" description="Disordered" evidence="1">
    <location>
        <begin position="405"/>
        <end position="436"/>
    </location>
</feature>
<dbReference type="CDD" id="cd09912">
    <property type="entry name" value="DLP_2"/>
    <property type="match status" value="1"/>
</dbReference>
<name>A0A1I1WWN0_9BACT</name>
<gene>
    <name evidence="3" type="ORF">SAMN02745121_02578</name>
</gene>
<protein>
    <submittedName>
        <fullName evidence="3">Dynamin family protein</fullName>
    </submittedName>
</protein>
<proteinExistence type="predicted"/>
<dbReference type="OrthoDB" id="1100581at2"/>
<dbReference type="Proteomes" id="UP000199400">
    <property type="component" value="Unassembled WGS sequence"/>
</dbReference>
<accession>A0A1I1WWN0</accession>
<dbReference type="Gene3D" id="3.40.50.300">
    <property type="entry name" value="P-loop containing nucleotide triphosphate hydrolases"/>
    <property type="match status" value="1"/>
</dbReference>
<dbReference type="PANTHER" id="PTHR43681:SF1">
    <property type="entry name" value="SARCALUMENIN"/>
    <property type="match status" value="1"/>
</dbReference>
<feature type="region of interest" description="Disordered" evidence="1">
    <location>
        <begin position="1"/>
        <end position="23"/>
    </location>
</feature>
<dbReference type="AlphaFoldDB" id="A0A1I1WWN0"/>
<dbReference type="InterPro" id="IPR045063">
    <property type="entry name" value="Dynamin_N"/>
</dbReference>
<keyword evidence="4" id="KW-1185">Reference proteome</keyword>
<feature type="domain" description="Dynamin N-terminal" evidence="2">
    <location>
        <begin position="558"/>
        <end position="714"/>
    </location>
</feature>
<sequence>MSSDDTRKPKDEDKNPLRSMGSALGGWAKRMGTILSEVTQQGPPEEVARAISQARALGLTGDYAGAAARLREPLTQRPGDSHLKLALAIIRVAQVLTGNAHVSVLLELAEPQNKRGERALPETLAEATRLLLRDEFDPALDQLRRGRKLVEDAAEPALHDGRFLLNLLTTLLQVRRGRFERGLLEFQRARARLPEGTRGPLRALLVREGAQLLLAEDHLDEAIAWLTGEADLGNTAAEVDQGTAAARAYLAVALAAKGDRVGAEAVRAKIPVRPEWEEHLVRVHLLLGTGAEARALALRHLQQDPQSPRRKRLWALCEVAAWPVGGCDASPTIRATVLDALVDAAASAAGERQERHLHELAHVALRADLLSDGTVALIRRRLQDGAASAPEELRLVNARRRLQDNDERAGDDFLPGPPPRFRSQPDLGGPFGPDEISPLRDASQRLGVLRGQRALASAEFCLKSHVSGDSQLVNLHEAAQEYLVEVLTEAPEHERARALLAQLAQPLQSNRLEDLLAAATALLAAIPSRVLGVPISGVADALSGVIAARERLARPLTIAVMGEFSSGKSTFVNALLGEVVAPMGVLPTTTTINFFRRGPTGGARVHYRDGSISTVARGEVHTFLRGLDDVAASRVRHMEIERTSARMGEAAVVDTPGLNALDGFHERVAREFVDEADAIIWIFSATRGGAASEAGVLKSMRADGRQVLGVLNKVDTLDPEERAELTDYLKQQFGDVLLDIIPVCASEALELRTGSADPEARHDDPFRAVEDALEKHFLAHARELKRSLAARRLGDALARTGAAVRHAIAELETKASQTGPVGSDPTHLEARLVALGDKVYGQLLALDDLLTRECLALGVLRAGAGGKILVTEQDVTYLTAVLRDSILRALQADLGELSQEPDSDAFSDILAARLVPWAQGYLDSLESSGFIASLIHEHGHGVAKGEAALRERYRSALAPVAASWRKFIRGQVRAIRQSIAQMQHRTASAPSAEALRLRATTLAGVDALLSGLEQVAP</sequence>
<dbReference type="EMBL" id="FOMX01000007">
    <property type="protein sequence ID" value="SFD99462.1"/>
    <property type="molecule type" value="Genomic_DNA"/>
</dbReference>
<dbReference type="RefSeq" id="WP_096329037.1">
    <property type="nucleotide sequence ID" value="NZ_FOMX01000007.1"/>
</dbReference>
<evidence type="ECO:0000313" key="4">
    <source>
        <dbReference type="Proteomes" id="UP000199400"/>
    </source>
</evidence>
<dbReference type="InterPro" id="IPR011990">
    <property type="entry name" value="TPR-like_helical_dom_sf"/>
</dbReference>
<dbReference type="PANTHER" id="PTHR43681">
    <property type="entry name" value="TRANSMEMBRANE GTPASE FZO"/>
    <property type="match status" value="1"/>
</dbReference>
<organism evidence="3 4">
    <name type="scientific">Nannocystis exedens</name>
    <dbReference type="NCBI Taxonomy" id="54"/>
    <lineage>
        <taxon>Bacteria</taxon>
        <taxon>Pseudomonadati</taxon>
        <taxon>Myxococcota</taxon>
        <taxon>Polyangia</taxon>
        <taxon>Nannocystales</taxon>
        <taxon>Nannocystaceae</taxon>
        <taxon>Nannocystis</taxon>
    </lineage>
</organism>
<evidence type="ECO:0000256" key="1">
    <source>
        <dbReference type="SAM" id="MobiDB-lite"/>
    </source>
</evidence>
<dbReference type="STRING" id="54.SAMN02745121_02578"/>
<reference evidence="4" key="1">
    <citation type="submission" date="2016-10" db="EMBL/GenBank/DDBJ databases">
        <authorList>
            <person name="Varghese N."/>
            <person name="Submissions S."/>
        </authorList>
    </citation>
    <scope>NUCLEOTIDE SEQUENCE [LARGE SCALE GENOMIC DNA]</scope>
    <source>
        <strain evidence="4">ATCC 25963</strain>
    </source>
</reference>
<evidence type="ECO:0000313" key="3">
    <source>
        <dbReference type="EMBL" id="SFD99462.1"/>
    </source>
</evidence>
<feature type="compositionally biased region" description="Basic and acidic residues" evidence="1">
    <location>
        <begin position="1"/>
        <end position="16"/>
    </location>
</feature>
<dbReference type="InterPro" id="IPR051943">
    <property type="entry name" value="TRAFAC_Dynamin-like_GTPase"/>
</dbReference>
<dbReference type="Pfam" id="PF00350">
    <property type="entry name" value="Dynamin_N"/>
    <property type="match status" value="1"/>
</dbReference>
<dbReference type="InterPro" id="IPR027417">
    <property type="entry name" value="P-loop_NTPase"/>
</dbReference>
<dbReference type="SUPFAM" id="SSF52540">
    <property type="entry name" value="P-loop containing nucleoside triphosphate hydrolases"/>
    <property type="match status" value="1"/>
</dbReference>
<evidence type="ECO:0000259" key="2">
    <source>
        <dbReference type="Pfam" id="PF00350"/>
    </source>
</evidence>
<dbReference type="Gene3D" id="1.25.40.10">
    <property type="entry name" value="Tetratricopeptide repeat domain"/>
    <property type="match status" value="1"/>
</dbReference>